<dbReference type="SUPFAM" id="SSF55920">
    <property type="entry name" value="Creatinase/aminopeptidase"/>
    <property type="match status" value="1"/>
</dbReference>
<evidence type="ECO:0000256" key="3">
    <source>
        <dbReference type="ARBA" id="ARBA00022801"/>
    </source>
</evidence>
<dbReference type="FunFam" id="3.90.230.10:FF:000009">
    <property type="entry name" value="xaa-Pro aminopeptidase 2"/>
    <property type="match status" value="1"/>
</dbReference>
<keyword evidence="2" id="KW-0479">Metal-binding</keyword>
<dbReference type="KEGG" id="vgu:HYG85_07130"/>
<dbReference type="Proteomes" id="UP000677305">
    <property type="component" value="Chromosome"/>
</dbReference>
<dbReference type="Pfam" id="PF00557">
    <property type="entry name" value="Peptidase_M24"/>
    <property type="match status" value="1"/>
</dbReference>
<dbReference type="CDD" id="cd01085">
    <property type="entry name" value="APP"/>
    <property type="match status" value="1"/>
</dbReference>
<dbReference type="GO" id="GO:0046872">
    <property type="term" value="F:metal ion binding"/>
    <property type="evidence" value="ECO:0007669"/>
    <property type="project" value="UniProtKB-KW"/>
</dbReference>
<keyword evidence="7" id="KW-0645">Protease</keyword>
<evidence type="ECO:0000259" key="5">
    <source>
        <dbReference type="Pfam" id="PF01321"/>
    </source>
</evidence>
<proteinExistence type="inferred from homology"/>
<comment type="similarity">
    <text evidence="1">Belongs to the peptidase M24B family.</text>
</comment>
<dbReference type="GO" id="GO:0005737">
    <property type="term" value="C:cytoplasm"/>
    <property type="evidence" value="ECO:0007669"/>
    <property type="project" value="UniProtKB-ARBA"/>
</dbReference>
<dbReference type="PANTHER" id="PTHR43763">
    <property type="entry name" value="XAA-PRO AMINOPEPTIDASE 1"/>
    <property type="match status" value="1"/>
</dbReference>
<dbReference type="Gene3D" id="3.90.230.10">
    <property type="entry name" value="Creatinase/methionine aminopeptidase superfamily"/>
    <property type="match status" value="1"/>
</dbReference>
<dbReference type="Pfam" id="PF16189">
    <property type="entry name" value="Creatinase_N_2"/>
    <property type="match status" value="1"/>
</dbReference>
<dbReference type="AlphaFoldDB" id="A0A8J8MFL9"/>
<evidence type="ECO:0000256" key="2">
    <source>
        <dbReference type="ARBA" id="ARBA00022723"/>
    </source>
</evidence>
<dbReference type="Gene3D" id="3.40.350.10">
    <property type="entry name" value="Creatinase/prolidase N-terminal domain"/>
    <property type="match status" value="2"/>
</dbReference>
<evidence type="ECO:0000256" key="1">
    <source>
        <dbReference type="ARBA" id="ARBA00008766"/>
    </source>
</evidence>
<dbReference type="Pfam" id="PF01321">
    <property type="entry name" value="Creatinase_N"/>
    <property type="match status" value="1"/>
</dbReference>
<sequence length="592" mass="67418">MTVNERIELLRQEMKKEGLSAYIIPSADPHQSEYVAEYYKSRAYISGFTGSVGTVIITMSESCLWTDGRYFIQAEKQLSDSEVVLYKMLEPGVPTYQEWLKDNIKAGEKIGFDQRLFSVNDMKMLKNVINNDKIELVGNIDLISNIWKNRPALPTDKVFYHDIKYTGSTAAEKIDSIRNEMKKKDSEIYLISSLNDIAWLFNIRGNDIIYTPIPYAYGIITLTEAILYIQLDKVPEDVRAILEEQNIVIKAYEDIFDDIKIYTKDLTVTYDPTKLNYGLKSMIDSSSRIVETLEPTAIVKAKLNDTEIMNLKECEIKDGVALVKFLYWLEKAVPSGDITEITAAEKLASFRKENPLYIEDSFATIPAYQENAAMMHYKPDVATTKTLKPKGFFLLDSGGQYHDGTTDITRTIVLGDITEEERHDYTLVVKAHIALARLVFLHGSTGSNLDVIARQPIWQEYMDYKCGTGHSVGFLLGVHEGPARIRKGSSDVVIEEGMYLTNEPGIYKENKHGIRIENSILVKEVMNNSDGRFMAFDTISYCPIDLKGIDVTILTCDEKDWLNNYHQEVYNKLSPHLNEDECLWLQSQTKSI</sequence>
<feature type="domain" description="Peptidase M24" evidence="4">
    <location>
        <begin position="311"/>
        <end position="524"/>
    </location>
</feature>
<dbReference type="PANTHER" id="PTHR43763:SF6">
    <property type="entry name" value="XAA-PRO AMINOPEPTIDASE 1"/>
    <property type="match status" value="1"/>
</dbReference>
<feature type="domain" description="Creatinase N-terminal" evidence="5">
    <location>
        <begin position="6"/>
        <end position="134"/>
    </location>
</feature>
<dbReference type="FunFam" id="3.40.350.10:FF:000003">
    <property type="entry name" value="Xaa-pro aminopeptidase P"/>
    <property type="match status" value="1"/>
</dbReference>
<keyword evidence="7" id="KW-0031">Aminopeptidase</keyword>
<evidence type="ECO:0000259" key="4">
    <source>
        <dbReference type="Pfam" id="PF00557"/>
    </source>
</evidence>
<dbReference type="GO" id="GO:0070006">
    <property type="term" value="F:metalloaminopeptidase activity"/>
    <property type="evidence" value="ECO:0007669"/>
    <property type="project" value="InterPro"/>
</dbReference>
<organism evidence="7 8">
    <name type="scientific">Vallitalea guaymasensis</name>
    <dbReference type="NCBI Taxonomy" id="1185412"/>
    <lineage>
        <taxon>Bacteria</taxon>
        <taxon>Bacillati</taxon>
        <taxon>Bacillota</taxon>
        <taxon>Clostridia</taxon>
        <taxon>Lachnospirales</taxon>
        <taxon>Vallitaleaceae</taxon>
        <taxon>Vallitalea</taxon>
    </lineage>
</organism>
<dbReference type="SUPFAM" id="SSF53092">
    <property type="entry name" value="Creatinase/prolidase N-terminal domain"/>
    <property type="match status" value="1"/>
</dbReference>
<keyword evidence="8" id="KW-1185">Reference proteome</keyword>
<protein>
    <submittedName>
        <fullName evidence="7">Aminopeptidase P family protein</fullName>
    </submittedName>
</protein>
<dbReference type="InterPro" id="IPR000587">
    <property type="entry name" value="Creatinase_N"/>
</dbReference>
<dbReference type="InterPro" id="IPR000994">
    <property type="entry name" value="Pept_M24"/>
</dbReference>
<evidence type="ECO:0000313" key="8">
    <source>
        <dbReference type="Proteomes" id="UP000677305"/>
    </source>
</evidence>
<feature type="domain" description="Peptidase M24 C-terminal" evidence="6">
    <location>
        <begin position="533"/>
        <end position="592"/>
    </location>
</feature>
<accession>A0A8J8MFL9</accession>
<gene>
    <name evidence="7" type="ORF">HYG85_07130</name>
</gene>
<dbReference type="InterPro" id="IPR032416">
    <property type="entry name" value="Peptidase_M24_C"/>
</dbReference>
<evidence type="ECO:0000259" key="6">
    <source>
        <dbReference type="Pfam" id="PF16188"/>
    </source>
</evidence>
<name>A0A8J8MFL9_9FIRM</name>
<dbReference type="InterPro" id="IPR050422">
    <property type="entry name" value="X-Pro_aminopeptidase_P"/>
</dbReference>
<dbReference type="InterPro" id="IPR029149">
    <property type="entry name" value="Creatin/AminoP/Spt16_N"/>
</dbReference>
<evidence type="ECO:0000313" key="7">
    <source>
        <dbReference type="EMBL" id="QUH31954.1"/>
    </source>
</evidence>
<dbReference type="Pfam" id="PF16188">
    <property type="entry name" value="Peptidase_M24_C"/>
    <property type="match status" value="1"/>
</dbReference>
<dbReference type="InterPro" id="IPR033740">
    <property type="entry name" value="Pept_M24B"/>
</dbReference>
<dbReference type="EMBL" id="CP058561">
    <property type="protein sequence ID" value="QUH31954.1"/>
    <property type="molecule type" value="Genomic_DNA"/>
</dbReference>
<keyword evidence="3" id="KW-0378">Hydrolase</keyword>
<reference evidence="7 8" key="1">
    <citation type="submission" date="2020-07" db="EMBL/GenBank/DDBJ databases">
        <title>Vallitalea guaymasensis genome.</title>
        <authorList>
            <person name="Postec A."/>
        </authorList>
    </citation>
    <scope>NUCLEOTIDE SEQUENCE [LARGE SCALE GENOMIC DNA]</scope>
    <source>
        <strain evidence="7 8">Ra1766G1</strain>
    </source>
</reference>
<dbReference type="InterPro" id="IPR036005">
    <property type="entry name" value="Creatinase/aminopeptidase-like"/>
</dbReference>